<keyword evidence="8" id="KW-1015">Disulfide bond</keyword>
<dbReference type="InterPro" id="IPR003609">
    <property type="entry name" value="Pan_app"/>
</dbReference>
<dbReference type="GO" id="GO:0008843">
    <property type="term" value="F:endochitinase activity"/>
    <property type="evidence" value="ECO:0007669"/>
    <property type="project" value="UniProtKB-EC"/>
</dbReference>
<keyword evidence="5" id="KW-0964">Secreted</keyword>
<evidence type="ECO:0000256" key="6">
    <source>
        <dbReference type="ARBA" id="ARBA00022801"/>
    </source>
</evidence>
<keyword evidence="11" id="KW-0624">Polysaccharide degradation</keyword>
<dbReference type="AlphaFoldDB" id="A0AAN9FAS8"/>
<evidence type="ECO:0000256" key="8">
    <source>
        <dbReference type="ARBA" id="ARBA00023157"/>
    </source>
</evidence>
<evidence type="ECO:0000256" key="10">
    <source>
        <dbReference type="ARBA" id="ARBA00023295"/>
    </source>
</evidence>
<reference evidence="15 16" key="1">
    <citation type="submission" date="2024-01" db="EMBL/GenBank/DDBJ databases">
        <title>The genomes of 5 underutilized Papilionoideae crops provide insights into root nodulation and disease resistance.</title>
        <authorList>
            <person name="Yuan L."/>
        </authorList>
    </citation>
    <scope>NUCLEOTIDE SEQUENCE [LARGE SCALE GENOMIC DNA]</scope>
    <source>
        <strain evidence="15">LY-2023</strain>
        <tissue evidence="15">Leaf</tissue>
    </source>
</reference>
<dbReference type="Pfam" id="PF00704">
    <property type="entry name" value="Glyco_hydro_18"/>
    <property type="match status" value="1"/>
</dbReference>
<feature type="domain" description="GH18" evidence="14">
    <location>
        <begin position="23"/>
        <end position="302"/>
    </location>
</feature>
<dbReference type="Proteomes" id="UP001359559">
    <property type="component" value="Unassembled WGS sequence"/>
</dbReference>
<keyword evidence="16" id="KW-1185">Reference proteome</keyword>
<dbReference type="FunFam" id="3.20.20.80:FF:000015">
    <property type="entry name" value="Acidic endochitinase SE2"/>
    <property type="match status" value="1"/>
</dbReference>
<dbReference type="GO" id="GO:0005576">
    <property type="term" value="C:extracellular region"/>
    <property type="evidence" value="ECO:0007669"/>
    <property type="project" value="UniProtKB-SubCell"/>
</dbReference>
<keyword evidence="10" id="KW-0326">Glycosidase</keyword>
<dbReference type="SUPFAM" id="SSF51445">
    <property type="entry name" value="(Trans)glycosidases"/>
    <property type="match status" value="1"/>
</dbReference>
<keyword evidence="7" id="KW-0146">Chitin degradation</keyword>
<dbReference type="GO" id="GO:0000272">
    <property type="term" value="P:polysaccharide catabolic process"/>
    <property type="evidence" value="ECO:0007669"/>
    <property type="project" value="UniProtKB-KW"/>
</dbReference>
<dbReference type="InterPro" id="IPR045321">
    <property type="entry name" value="Cts1-like"/>
</dbReference>
<gene>
    <name evidence="15" type="ORF">RJT34_28180</name>
</gene>
<evidence type="ECO:0000256" key="2">
    <source>
        <dbReference type="ARBA" id="ARBA00004239"/>
    </source>
</evidence>
<accession>A0AAN9FAS8</accession>
<keyword evidence="13" id="KW-0732">Signal</keyword>
<evidence type="ECO:0000256" key="4">
    <source>
        <dbReference type="ARBA" id="ARBA00012729"/>
    </source>
</evidence>
<comment type="subcellular location">
    <subcellularLocation>
        <location evidence="2">Secreted</location>
        <location evidence="2">Extracellular space</location>
    </subcellularLocation>
</comment>
<comment type="similarity">
    <text evidence="3">Belongs to the glycosyl hydrolase 18 family. Chitinase class II subfamily.</text>
</comment>
<dbReference type="CDD" id="cd02877">
    <property type="entry name" value="GH18_hevamine_XipI_class_III"/>
    <property type="match status" value="1"/>
</dbReference>
<protein>
    <recommendedName>
        <fullName evidence="12">Acidic endochitinase</fullName>
        <ecNumber evidence="4">3.2.1.14</ecNumber>
    </recommendedName>
</protein>
<dbReference type="Pfam" id="PF08276">
    <property type="entry name" value="PAN_2"/>
    <property type="match status" value="1"/>
</dbReference>
<feature type="signal peptide" evidence="13">
    <location>
        <begin position="1"/>
        <end position="21"/>
    </location>
</feature>
<evidence type="ECO:0000256" key="13">
    <source>
        <dbReference type="SAM" id="SignalP"/>
    </source>
</evidence>
<dbReference type="PANTHER" id="PTHR45708:SF21">
    <property type="entry name" value="ACIDIC ENDOCHITINASE"/>
    <property type="match status" value="1"/>
</dbReference>
<evidence type="ECO:0000256" key="5">
    <source>
        <dbReference type="ARBA" id="ARBA00022525"/>
    </source>
</evidence>
<dbReference type="PROSITE" id="PS51910">
    <property type="entry name" value="GH18_2"/>
    <property type="match status" value="1"/>
</dbReference>
<keyword evidence="9" id="KW-0119">Carbohydrate metabolism</keyword>
<feature type="chain" id="PRO_5042927476" description="Acidic endochitinase" evidence="13">
    <location>
        <begin position="22"/>
        <end position="416"/>
    </location>
</feature>
<evidence type="ECO:0000259" key="14">
    <source>
        <dbReference type="PROSITE" id="PS51910"/>
    </source>
</evidence>
<dbReference type="PANTHER" id="PTHR45708">
    <property type="entry name" value="ENDOCHITINASE"/>
    <property type="match status" value="1"/>
</dbReference>
<evidence type="ECO:0000256" key="12">
    <source>
        <dbReference type="ARBA" id="ARBA00073139"/>
    </source>
</evidence>
<dbReference type="GO" id="GO:0006032">
    <property type="term" value="P:chitin catabolic process"/>
    <property type="evidence" value="ECO:0007669"/>
    <property type="project" value="UniProtKB-KW"/>
</dbReference>
<evidence type="ECO:0000256" key="11">
    <source>
        <dbReference type="ARBA" id="ARBA00023326"/>
    </source>
</evidence>
<dbReference type="InterPro" id="IPR017853">
    <property type="entry name" value="GH"/>
</dbReference>
<dbReference type="EC" id="3.2.1.14" evidence="4"/>
<dbReference type="Gene3D" id="3.20.20.80">
    <property type="entry name" value="Glycosidases"/>
    <property type="match status" value="1"/>
</dbReference>
<dbReference type="InterPro" id="IPR001223">
    <property type="entry name" value="Glyco_hydro18_cat"/>
</dbReference>
<evidence type="ECO:0000313" key="15">
    <source>
        <dbReference type="EMBL" id="KAK7271910.1"/>
    </source>
</evidence>
<comment type="catalytic activity">
    <reaction evidence="1">
        <text>Random endo-hydrolysis of N-acetyl-beta-D-glucosaminide (1-&gt;4)-beta-linkages in chitin and chitodextrins.</text>
        <dbReference type="EC" id="3.2.1.14"/>
    </reaction>
</comment>
<dbReference type="EMBL" id="JAYKXN010000007">
    <property type="protein sequence ID" value="KAK7271910.1"/>
    <property type="molecule type" value="Genomic_DNA"/>
</dbReference>
<keyword evidence="6" id="KW-0378">Hydrolase</keyword>
<evidence type="ECO:0000256" key="9">
    <source>
        <dbReference type="ARBA" id="ARBA00023277"/>
    </source>
</evidence>
<name>A0AAN9FAS8_CLITE</name>
<comment type="caution">
    <text evidence="15">The sequence shown here is derived from an EMBL/GenBank/DDBJ whole genome shotgun (WGS) entry which is preliminary data.</text>
</comment>
<proteinExistence type="inferred from homology"/>
<evidence type="ECO:0000256" key="3">
    <source>
        <dbReference type="ARBA" id="ARBA00009121"/>
    </source>
</evidence>
<evidence type="ECO:0000256" key="7">
    <source>
        <dbReference type="ARBA" id="ARBA00023024"/>
    </source>
</evidence>
<organism evidence="15 16">
    <name type="scientific">Clitoria ternatea</name>
    <name type="common">Butterfly pea</name>
    <dbReference type="NCBI Taxonomy" id="43366"/>
    <lineage>
        <taxon>Eukaryota</taxon>
        <taxon>Viridiplantae</taxon>
        <taxon>Streptophyta</taxon>
        <taxon>Embryophyta</taxon>
        <taxon>Tracheophyta</taxon>
        <taxon>Spermatophyta</taxon>
        <taxon>Magnoliopsida</taxon>
        <taxon>eudicotyledons</taxon>
        <taxon>Gunneridae</taxon>
        <taxon>Pentapetalae</taxon>
        <taxon>rosids</taxon>
        <taxon>fabids</taxon>
        <taxon>Fabales</taxon>
        <taxon>Fabaceae</taxon>
        <taxon>Papilionoideae</taxon>
        <taxon>50 kb inversion clade</taxon>
        <taxon>NPAAA clade</taxon>
        <taxon>indigoferoid/millettioid clade</taxon>
        <taxon>Phaseoleae</taxon>
        <taxon>Clitoria</taxon>
    </lineage>
</organism>
<evidence type="ECO:0000313" key="16">
    <source>
        <dbReference type="Proteomes" id="UP001359559"/>
    </source>
</evidence>
<dbReference type="InterPro" id="IPR050542">
    <property type="entry name" value="Glycosyl_Hydrlase18_Chitinase"/>
</dbReference>
<evidence type="ECO:0000256" key="1">
    <source>
        <dbReference type="ARBA" id="ARBA00000822"/>
    </source>
</evidence>
<sequence>MRRGTLLPSLLLFFISMLSEAHVDIAIYWGQNSNEGNLTETCETGRYSFVNIAFLSTFGNGQTPQLNLAGHCDPSANGCQIIARDILKCQKLGIKVMLAIGGSFGNYSLSSKKEAENLSDYLWGYFLGGYSTVGPLGDVIIDGFDFVIAKDTPYLEDLARSLKSRPTPQQSLPVYLSASPQCPFPDSTLGSALATGLFDYVWVQFFNNPSCEYNQGSLNNLVRSWNQWTTSLQGAKVFLGLPAASEVAPASGYVPADVLVSEVLPAVKKAANYGGVMLWDRYYDMKSGYSASIQVNPLCIEQKLSLPGCKSRNSGFVERFGNMSSVGIEVYDDGGDGSNGTQCCEMICRSNCSCVAYAPLNHVNKTGCQIWVKGTKFVGASKDIAHLIYVSDAEFQKEQPDPVKHKGFADCFASSF</sequence>